<dbReference type="AlphaFoldDB" id="A0A7W3FM36"/>
<protein>
    <submittedName>
        <fullName evidence="1">Uncharacterized protein</fullName>
    </submittedName>
</protein>
<reference evidence="1 2" key="1">
    <citation type="submission" date="2020-08" db="EMBL/GenBank/DDBJ databases">
        <title>Stenotrophomonas tumulicola JCM 30961.</title>
        <authorList>
            <person name="Deng Y."/>
        </authorList>
    </citation>
    <scope>NUCLEOTIDE SEQUENCE [LARGE SCALE GENOMIC DNA]</scope>
    <source>
        <strain evidence="1 2">JCM 30961</strain>
    </source>
</reference>
<evidence type="ECO:0000313" key="2">
    <source>
        <dbReference type="Proteomes" id="UP000547058"/>
    </source>
</evidence>
<dbReference type="Proteomes" id="UP000547058">
    <property type="component" value="Unassembled WGS sequence"/>
</dbReference>
<name>A0A7W3FM36_9GAMM</name>
<organism evidence="1 2">
    <name type="scientific">Stenotrophomonas tumulicola</name>
    <dbReference type="NCBI Taxonomy" id="1685415"/>
    <lineage>
        <taxon>Bacteria</taxon>
        <taxon>Pseudomonadati</taxon>
        <taxon>Pseudomonadota</taxon>
        <taxon>Gammaproteobacteria</taxon>
        <taxon>Lysobacterales</taxon>
        <taxon>Lysobacteraceae</taxon>
        <taxon>Stenotrophomonas</taxon>
    </lineage>
</organism>
<proteinExistence type="predicted"/>
<gene>
    <name evidence="1" type="ORF">H4O11_09720</name>
</gene>
<keyword evidence="2" id="KW-1185">Reference proteome</keyword>
<dbReference type="RefSeq" id="WP_182339222.1">
    <property type="nucleotide sequence ID" value="NZ_JACGXS010000004.1"/>
</dbReference>
<comment type="caution">
    <text evidence="1">The sequence shown here is derived from an EMBL/GenBank/DDBJ whole genome shotgun (WGS) entry which is preliminary data.</text>
</comment>
<accession>A0A7W3FM36</accession>
<sequence length="351" mass="39586">MHLMGWDEHLDVGALWGATAGLLASRMVAELRREAILHEQRWAFFARYPDNIGTLRRMQVAYEDCDMVESLYLDILQAMDQVGDDFRDFCARHGLRCTDNAVDRIRAFMQQHCLEGDPLLILRRDFRVDDLDTSETHDGSSSCDGGRPVVGGCYYLTAATPGQRMEIAADLEDGQTPGTAIRRQGRPFMWGRLKALRAPAVRRRSFPPAAGPEIQPDYMTSAEPLVPVTRRRPSAAPAADGVPMVVAQRRTRPATSRQVERSLLLRQQLELLGADSPTSRDVARIESDLQQGRDKGHDLQWLDYRAIDIRIAGRRGRNVWRLLYRPRAAGIRLAGIGNYHTGNGTIRWWKG</sequence>
<dbReference type="EMBL" id="JACGXS010000004">
    <property type="protein sequence ID" value="MBA8682082.1"/>
    <property type="molecule type" value="Genomic_DNA"/>
</dbReference>
<evidence type="ECO:0000313" key="1">
    <source>
        <dbReference type="EMBL" id="MBA8682082.1"/>
    </source>
</evidence>